<gene>
    <name evidence="2" type="ORF">I6I10_12910</name>
</gene>
<name>A0A7T4EFB6_9CORY</name>
<feature type="compositionally biased region" description="Basic residues" evidence="1">
    <location>
        <begin position="1"/>
        <end position="13"/>
    </location>
</feature>
<feature type="region of interest" description="Disordered" evidence="1">
    <location>
        <begin position="1"/>
        <end position="25"/>
    </location>
</feature>
<dbReference type="Proteomes" id="UP000596145">
    <property type="component" value="Chromosome"/>
</dbReference>
<dbReference type="CDD" id="cd12954">
    <property type="entry name" value="MMP_TTHA0227_like_1"/>
    <property type="match status" value="1"/>
</dbReference>
<dbReference type="InterPro" id="IPR038555">
    <property type="entry name" value="Zincin_1_sf"/>
</dbReference>
<dbReference type="InterPro" id="IPR010428">
    <property type="entry name" value="Zincin_1"/>
</dbReference>
<evidence type="ECO:0000256" key="1">
    <source>
        <dbReference type="SAM" id="MobiDB-lite"/>
    </source>
</evidence>
<dbReference type="Gene3D" id="3.30.2010.20">
    <property type="match status" value="1"/>
</dbReference>
<dbReference type="Pfam" id="PF06262">
    <property type="entry name" value="Zincin_1"/>
    <property type="match status" value="1"/>
</dbReference>
<sequence length="149" mass="16096">MVAKSRHGRHGRGPRGPILPHDVPRARTRSQLFDANVVEAYAPFLHAYYDQLSTVDVAVDTVPRMQLNPDAAALDGDIVADGPVPLGRIVPTGLDAAGRPTRPRIVIFRGPVQERATGMLEEQELITSILTDLVASYLGLDPEDINPGS</sequence>
<dbReference type="AlphaFoldDB" id="A0A7T4EFB6"/>
<evidence type="ECO:0000313" key="3">
    <source>
        <dbReference type="Proteomes" id="UP000596145"/>
    </source>
</evidence>
<proteinExistence type="predicted"/>
<dbReference type="SUPFAM" id="SSF55486">
    <property type="entry name" value="Metalloproteases ('zincins'), catalytic domain"/>
    <property type="match status" value="1"/>
</dbReference>
<dbReference type="GeneID" id="92759396"/>
<reference evidence="2 3" key="1">
    <citation type="submission" date="2020-12" db="EMBL/GenBank/DDBJ databases">
        <title>FDA dAtabase for Regulatory Grade micrObial Sequences (FDA-ARGOS): Supporting development and validation of Infectious Disease Dx tests.</title>
        <authorList>
            <person name="Sproer C."/>
            <person name="Gronow S."/>
            <person name="Severitt S."/>
            <person name="Schroder I."/>
            <person name="Tallon L."/>
            <person name="Sadzewicz L."/>
            <person name="Zhao X."/>
            <person name="Boylan J."/>
            <person name="Ott S."/>
            <person name="Bowen H."/>
            <person name="Vavikolanu K."/>
            <person name="Mehta A."/>
            <person name="Aluvathingal J."/>
            <person name="Nadendla S."/>
            <person name="Lowell S."/>
            <person name="Myers T."/>
            <person name="Yan Y."/>
            <person name="Sichtig H."/>
        </authorList>
    </citation>
    <scope>NUCLEOTIDE SEQUENCE [LARGE SCALE GENOMIC DNA]</scope>
    <source>
        <strain evidence="2 3">FDAARGOS_1053</strain>
    </source>
</reference>
<organism evidence="2 3">
    <name type="scientific">Corynebacterium glucuronolyticum</name>
    <dbReference type="NCBI Taxonomy" id="39791"/>
    <lineage>
        <taxon>Bacteria</taxon>
        <taxon>Bacillati</taxon>
        <taxon>Actinomycetota</taxon>
        <taxon>Actinomycetes</taxon>
        <taxon>Mycobacteriales</taxon>
        <taxon>Corynebacteriaceae</taxon>
        <taxon>Corynebacterium</taxon>
    </lineage>
</organism>
<dbReference type="EMBL" id="CP066007">
    <property type="protein sequence ID" value="QQB46314.1"/>
    <property type="molecule type" value="Genomic_DNA"/>
</dbReference>
<evidence type="ECO:0000313" key="2">
    <source>
        <dbReference type="EMBL" id="QQB46314.1"/>
    </source>
</evidence>
<accession>A0A7T4EFB6</accession>
<protein>
    <submittedName>
        <fullName evidence="2">Metallopeptidase family protein</fullName>
    </submittedName>
</protein>
<dbReference type="RefSeq" id="WP_196793948.1">
    <property type="nucleotide sequence ID" value="NZ_CP066007.1"/>
</dbReference>